<keyword evidence="2" id="KW-0472">Membrane</keyword>
<evidence type="ECO:0000313" key="4">
    <source>
        <dbReference type="EMBL" id="KAF9603640.1"/>
    </source>
</evidence>
<name>A0A835LQF7_9MAGN</name>
<evidence type="ECO:0000313" key="5">
    <source>
        <dbReference type="Proteomes" id="UP000631114"/>
    </source>
</evidence>
<evidence type="ECO:0000256" key="1">
    <source>
        <dbReference type="SAM" id="MobiDB-lite"/>
    </source>
</evidence>
<reference evidence="4 5" key="1">
    <citation type="submission" date="2020-10" db="EMBL/GenBank/DDBJ databases">
        <title>The Coptis chinensis genome and diversification of protoberbering-type alkaloids.</title>
        <authorList>
            <person name="Wang B."/>
            <person name="Shu S."/>
            <person name="Song C."/>
            <person name="Liu Y."/>
        </authorList>
    </citation>
    <scope>NUCLEOTIDE SEQUENCE [LARGE SCALE GENOMIC DNA]</scope>
    <source>
        <strain evidence="4">HL-2020</strain>
        <tissue evidence="4">Leaf</tissue>
    </source>
</reference>
<evidence type="ECO:0000256" key="2">
    <source>
        <dbReference type="SAM" id="Phobius"/>
    </source>
</evidence>
<dbReference type="PANTHER" id="PTHR10625:SF25">
    <property type="entry name" value="HISTONE DEACETYLASE 18-RELATED"/>
    <property type="match status" value="1"/>
</dbReference>
<dbReference type="PANTHER" id="PTHR10625">
    <property type="entry name" value="HISTONE DEACETYLASE HDAC1-RELATED"/>
    <property type="match status" value="1"/>
</dbReference>
<proteinExistence type="predicted"/>
<accession>A0A835LQF7</accession>
<dbReference type="InterPro" id="IPR037138">
    <property type="entry name" value="His_deacetylse_dom_sf"/>
</dbReference>
<dbReference type="OrthoDB" id="424012at2759"/>
<feature type="compositionally biased region" description="Basic and acidic residues" evidence="1">
    <location>
        <begin position="207"/>
        <end position="222"/>
    </location>
</feature>
<dbReference type="GO" id="GO:0000118">
    <property type="term" value="C:histone deacetylase complex"/>
    <property type="evidence" value="ECO:0007669"/>
    <property type="project" value="TreeGrafter"/>
</dbReference>
<dbReference type="Gene3D" id="3.40.800.20">
    <property type="entry name" value="Histone deacetylase domain"/>
    <property type="match status" value="1"/>
</dbReference>
<dbReference type="InterPro" id="IPR023801">
    <property type="entry name" value="His_deacetylse_dom"/>
</dbReference>
<dbReference type="GO" id="GO:0005737">
    <property type="term" value="C:cytoplasm"/>
    <property type="evidence" value="ECO:0007669"/>
    <property type="project" value="TreeGrafter"/>
</dbReference>
<dbReference type="EMBL" id="JADFTS010000006">
    <property type="protein sequence ID" value="KAF9603640.1"/>
    <property type="molecule type" value="Genomic_DNA"/>
</dbReference>
<protein>
    <recommendedName>
        <fullName evidence="3">Histone deacetylase domain-containing protein</fullName>
    </recommendedName>
</protein>
<organism evidence="4 5">
    <name type="scientific">Coptis chinensis</name>
    <dbReference type="NCBI Taxonomy" id="261450"/>
    <lineage>
        <taxon>Eukaryota</taxon>
        <taxon>Viridiplantae</taxon>
        <taxon>Streptophyta</taxon>
        <taxon>Embryophyta</taxon>
        <taxon>Tracheophyta</taxon>
        <taxon>Spermatophyta</taxon>
        <taxon>Magnoliopsida</taxon>
        <taxon>Ranunculales</taxon>
        <taxon>Ranunculaceae</taxon>
        <taxon>Coptidoideae</taxon>
        <taxon>Coptis</taxon>
    </lineage>
</organism>
<dbReference type="GO" id="GO:0004407">
    <property type="term" value="F:histone deacetylase activity"/>
    <property type="evidence" value="ECO:0007669"/>
    <property type="project" value="TreeGrafter"/>
</dbReference>
<feature type="region of interest" description="Disordered" evidence="1">
    <location>
        <begin position="202"/>
        <end position="222"/>
    </location>
</feature>
<dbReference type="GO" id="GO:0040029">
    <property type="term" value="P:epigenetic regulation of gene expression"/>
    <property type="evidence" value="ECO:0007669"/>
    <property type="project" value="TreeGrafter"/>
</dbReference>
<dbReference type="InterPro" id="IPR023696">
    <property type="entry name" value="Ureohydrolase_dom_sf"/>
</dbReference>
<comment type="caution">
    <text evidence="4">The sequence shown here is derived from an EMBL/GenBank/DDBJ whole genome shotgun (WGS) entry which is preliminary data.</text>
</comment>
<dbReference type="AlphaFoldDB" id="A0A835LQF7"/>
<dbReference type="Proteomes" id="UP000631114">
    <property type="component" value="Unassembled WGS sequence"/>
</dbReference>
<sequence length="242" mass="27976">MEHDTLKPTRKRFVCLKLFWVVPMAQDIAFPDDQVVIAEKVNHVRLITLNRPRFEKVARGELSSQGLLLLDLPDTMQSRMKQWGFVYLTMLLFFAGLSFKPKAELGVKKILIVDWDVHHGNGTQKMFWKDPRVLYFSVHRFDFGTFIQVEMMVRDTMVGEGLGAWYNINVPWEHGRVGDAHYLAVWEHILIPRSFGGLKGLKGQDNVSKDPNLRPRTSCRKDKKECPRLLPSLLQMEQQGVA</sequence>
<keyword evidence="2" id="KW-0812">Transmembrane</keyword>
<feature type="domain" description="Histone deacetylase" evidence="3">
    <location>
        <begin position="103"/>
        <end position="192"/>
    </location>
</feature>
<dbReference type="SUPFAM" id="SSF52768">
    <property type="entry name" value="Arginase/deacetylase"/>
    <property type="match status" value="1"/>
</dbReference>
<dbReference type="Pfam" id="PF00850">
    <property type="entry name" value="Hist_deacetyl"/>
    <property type="match status" value="1"/>
</dbReference>
<keyword evidence="5" id="KW-1185">Reference proteome</keyword>
<evidence type="ECO:0000259" key="3">
    <source>
        <dbReference type="Pfam" id="PF00850"/>
    </source>
</evidence>
<gene>
    <name evidence="4" type="ORF">IFM89_037184</name>
</gene>
<keyword evidence="2" id="KW-1133">Transmembrane helix</keyword>
<feature type="transmembrane region" description="Helical" evidence="2">
    <location>
        <begin position="82"/>
        <end position="99"/>
    </location>
</feature>